<evidence type="ECO:0000313" key="1">
    <source>
        <dbReference type="Proteomes" id="UP000036681"/>
    </source>
</evidence>
<dbReference type="Proteomes" id="UP000036681">
    <property type="component" value="Unplaced"/>
</dbReference>
<dbReference type="AlphaFoldDB" id="A0A0M3HX60"/>
<evidence type="ECO:0000313" key="2">
    <source>
        <dbReference type="WBParaSite" id="ALUE_0000785701-mRNA-1"/>
    </source>
</evidence>
<keyword evidence="1" id="KW-1185">Reference proteome</keyword>
<reference evidence="2" key="1">
    <citation type="submission" date="2017-02" db="UniProtKB">
        <authorList>
            <consortium name="WormBaseParasite"/>
        </authorList>
    </citation>
    <scope>IDENTIFICATION</scope>
</reference>
<protein>
    <submittedName>
        <fullName evidence="2">Uncharacterized protein</fullName>
    </submittedName>
</protein>
<proteinExistence type="predicted"/>
<accession>A0A0M3HX60</accession>
<organism evidence="1 2">
    <name type="scientific">Ascaris lumbricoides</name>
    <name type="common">Giant roundworm</name>
    <dbReference type="NCBI Taxonomy" id="6252"/>
    <lineage>
        <taxon>Eukaryota</taxon>
        <taxon>Metazoa</taxon>
        <taxon>Ecdysozoa</taxon>
        <taxon>Nematoda</taxon>
        <taxon>Chromadorea</taxon>
        <taxon>Rhabditida</taxon>
        <taxon>Spirurina</taxon>
        <taxon>Ascaridomorpha</taxon>
        <taxon>Ascaridoidea</taxon>
        <taxon>Ascarididae</taxon>
        <taxon>Ascaris</taxon>
    </lineage>
</organism>
<dbReference type="WBParaSite" id="ALUE_0000785701-mRNA-1">
    <property type="protein sequence ID" value="ALUE_0000785701-mRNA-1"/>
    <property type="gene ID" value="ALUE_0000785701"/>
</dbReference>
<sequence>MLVTSRLCACRMRLLLTLSHNDQLALPQTSVHLFVSLITYHVDF</sequence>
<name>A0A0M3HX60_ASCLU</name>